<proteinExistence type="predicted"/>
<dbReference type="InterPro" id="IPR032330">
    <property type="entry name" value="EF-G-binding_C"/>
</dbReference>
<evidence type="ECO:0000313" key="3">
    <source>
        <dbReference type="Proteomes" id="UP000198386"/>
    </source>
</evidence>
<accession>A0A239E5E4</accession>
<dbReference type="GO" id="GO:0008270">
    <property type="term" value="F:zinc ion binding"/>
    <property type="evidence" value="ECO:0007669"/>
    <property type="project" value="UniProtKB-KW"/>
</dbReference>
<keyword evidence="2" id="KW-0479">Metal-binding</keyword>
<gene>
    <name evidence="2" type="ORF">SAMN04488107_2391</name>
</gene>
<keyword evidence="2" id="KW-0862">Zinc</keyword>
<evidence type="ECO:0000313" key="2">
    <source>
        <dbReference type="EMBL" id="SNS39847.1"/>
    </source>
</evidence>
<evidence type="ECO:0000259" key="1">
    <source>
        <dbReference type="Pfam" id="PF16571"/>
    </source>
</evidence>
<organism evidence="2 3">
    <name type="scientific">Geodermatophilus saharensis</name>
    <dbReference type="NCBI Taxonomy" id="1137994"/>
    <lineage>
        <taxon>Bacteria</taxon>
        <taxon>Bacillati</taxon>
        <taxon>Actinomycetota</taxon>
        <taxon>Actinomycetes</taxon>
        <taxon>Geodermatophilales</taxon>
        <taxon>Geodermatophilaceae</taxon>
        <taxon>Geodermatophilus</taxon>
    </lineage>
</organism>
<dbReference type="AlphaFoldDB" id="A0A239E5E4"/>
<dbReference type="EMBL" id="FZOH01000004">
    <property type="protein sequence ID" value="SNS39847.1"/>
    <property type="molecule type" value="Genomic_DNA"/>
</dbReference>
<feature type="domain" description="Elongation factor G-binding protein C-terminal treble-clef zinc-finger" evidence="1">
    <location>
        <begin position="8"/>
        <end position="161"/>
    </location>
</feature>
<name>A0A239E5E4_9ACTN</name>
<dbReference type="OrthoDB" id="4171838at2"/>
<keyword evidence="2" id="KW-0863">Zinc-finger</keyword>
<reference evidence="3" key="1">
    <citation type="submission" date="2017-06" db="EMBL/GenBank/DDBJ databases">
        <authorList>
            <person name="Varghese N."/>
            <person name="Submissions S."/>
        </authorList>
    </citation>
    <scope>NUCLEOTIDE SEQUENCE [LARGE SCALE GENOMIC DNA]</scope>
    <source>
        <strain evidence="3">DSM 45423</strain>
    </source>
</reference>
<sequence length="164" mass="18110">MDPLTEPQIRRSFVNCSRSEAAAATLPAGLSDLPWDDLDFLGWRDARAPLRGYAVLWREGRPLGIALRAADTAMSARTSAMCLLCQTTQTGADVSLFTARRAGEAGRNGNTVGQYVCADLACSSRVRTEIPPWLRERDPAEVVPERVDELRRRLDTFVGHVLRP</sequence>
<keyword evidence="3" id="KW-1185">Reference proteome</keyword>
<dbReference type="Proteomes" id="UP000198386">
    <property type="component" value="Unassembled WGS sequence"/>
</dbReference>
<dbReference type="RefSeq" id="WP_089404138.1">
    <property type="nucleotide sequence ID" value="NZ_FZOH01000004.1"/>
</dbReference>
<dbReference type="Pfam" id="PF16571">
    <property type="entry name" value="FBP_C"/>
    <property type="match status" value="1"/>
</dbReference>
<protein>
    <submittedName>
        <fullName evidence="2">FBP C-terminal treble-clef zinc-finger</fullName>
    </submittedName>
</protein>